<dbReference type="FunFam" id="1.10.260.100:FF:000002">
    <property type="entry name" value="Stress-induced-phosphoprotein 1 (Hsp70/Hsp90-organizing)"/>
    <property type="match status" value="1"/>
</dbReference>
<evidence type="ECO:0000256" key="3">
    <source>
        <dbReference type="ARBA" id="ARBA00022737"/>
    </source>
</evidence>
<keyword evidence="3" id="KW-0677">Repeat</keyword>
<dbReference type="PANTHER" id="PTHR22904:SF523">
    <property type="entry name" value="STRESS-INDUCED-PHOSPHOPROTEIN 1"/>
    <property type="match status" value="1"/>
</dbReference>
<feature type="repeat" description="TPR" evidence="5">
    <location>
        <begin position="245"/>
        <end position="278"/>
    </location>
</feature>
<dbReference type="SMART" id="SM00028">
    <property type="entry name" value="TPR"/>
    <property type="match status" value="9"/>
</dbReference>
<feature type="repeat" description="TPR" evidence="5">
    <location>
        <begin position="3"/>
        <end position="36"/>
    </location>
</feature>
<dbReference type="FunFam" id="1.25.40.10:FF:000010">
    <property type="entry name" value="Stress-induced phosphoprotein 1"/>
    <property type="match status" value="1"/>
</dbReference>
<reference evidence="9" key="1">
    <citation type="submission" date="2015-09" db="EMBL/GenBank/DDBJ databases">
        <authorList>
            <consortium name="Pathogen Informatics"/>
        </authorList>
    </citation>
    <scope>NUCLEOTIDE SEQUENCE [LARGE SCALE GENOMIC DNA]</scope>
    <source>
        <strain evidence="9">Lake Konstanz</strain>
    </source>
</reference>
<evidence type="ECO:0000256" key="1">
    <source>
        <dbReference type="ARBA" id="ARBA00004496"/>
    </source>
</evidence>
<sequence length="583" mass="64051">MDAAAYKSKGNEAFSAKNYPEAIEYFTKAIELDGSNHVLFSNRSACYASTNQWNEALADAETCVALNATWGKGYVRLGAAQHGLKRFDEAIATYEKGQQVEPTLQALADGIAAAQKDQQASRPDPFAGIFNAGIFVKIQSNPRLAPYLQQPDYVQMLNTIVANPRMAGSFLQDKRFMQTFMELSGIGGFAGGDDADEGDAPRDLRKPTSTTPTPAEAPTPKPAPTSEPPKKAAAAPAAAPSTSDAAKLKEEGNNFYKQRKFDEAMEKYKAAFALEPANTTFLLNQTAVLFEEGKFDECITACDEALEHGRENKADYTVIAKLMTRKAFCLQKLRRHEEAIPLYKKALIEHRNPDTLAKLDACEKEKKKNDIEAYINPELGAAAKEEGNTFFKADKFPEAVAAYTEAIKRNPTEHTAYSNRAAAYLKLGAYNEALEDCEKCLAIKPDFIRAIARKGHAYFWTKQYNKALQAYDSGLKLDATNQECIDGKNKTRAKISEMASGQSGEEGDDAARRAMADPEIAAIMGDSYMQMVLGEMQRDPSRIQDYLRDPGISEKINKLIAAGILRFGDGNGQQQQGGAARRR</sequence>
<name>A0A0S4IP08_BODSA</name>
<dbReference type="OMA" id="MYSAREN"/>
<feature type="region of interest" description="Disordered" evidence="6">
    <location>
        <begin position="188"/>
        <end position="250"/>
    </location>
</feature>
<organism evidence="8 9">
    <name type="scientific">Bodo saltans</name>
    <name type="common">Flagellated protozoan</name>
    <dbReference type="NCBI Taxonomy" id="75058"/>
    <lineage>
        <taxon>Eukaryota</taxon>
        <taxon>Discoba</taxon>
        <taxon>Euglenozoa</taxon>
        <taxon>Kinetoplastea</taxon>
        <taxon>Metakinetoplastina</taxon>
        <taxon>Eubodonida</taxon>
        <taxon>Bodonidae</taxon>
        <taxon>Bodo</taxon>
    </lineage>
</organism>
<evidence type="ECO:0000313" key="9">
    <source>
        <dbReference type="Proteomes" id="UP000051952"/>
    </source>
</evidence>
<dbReference type="PANTHER" id="PTHR22904">
    <property type="entry name" value="TPR REPEAT CONTAINING PROTEIN"/>
    <property type="match status" value="1"/>
</dbReference>
<feature type="repeat" description="TPR" evidence="5">
    <location>
        <begin position="380"/>
        <end position="413"/>
    </location>
</feature>
<dbReference type="Gene3D" id="1.25.40.10">
    <property type="entry name" value="Tetratricopeptide repeat domain"/>
    <property type="match status" value="3"/>
</dbReference>
<dbReference type="GO" id="GO:0005737">
    <property type="term" value="C:cytoplasm"/>
    <property type="evidence" value="ECO:0007669"/>
    <property type="project" value="UniProtKB-SubCell"/>
</dbReference>
<evidence type="ECO:0000256" key="4">
    <source>
        <dbReference type="ARBA" id="ARBA00022803"/>
    </source>
</evidence>
<evidence type="ECO:0000313" key="8">
    <source>
        <dbReference type="EMBL" id="CUE96193.1"/>
    </source>
</evidence>
<protein>
    <submittedName>
        <fullName evidence="8">Stress-inducible protein STI1, putative</fullName>
    </submittedName>
</protein>
<dbReference type="InterPro" id="IPR041243">
    <property type="entry name" value="STI1/HOP_DP"/>
</dbReference>
<evidence type="ECO:0000256" key="6">
    <source>
        <dbReference type="SAM" id="MobiDB-lite"/>
    </source>
</evidence>
<feature type="repeat" description="TPR" evidence="5">
    <location>
        <begin position="71"/>
        <end position="104"/>
    </location>
</feature>
<evidence type="ECO:0000256" key="2">
    <source>
        <dbReference type="ARBA" id="ARBA00022490"/>
    </source>
</evidence>
<dbReference type="Proteomes" id="UP000051952">
    <property type="component" value="Unassembled WGS sequence"/>
</dbReference>
<feature type="compositionally biased region" description="Low complexity" evidence="6">
    <location>
        <begin position="231"/>
        <end position="245"/>
    </location>
</feature>
<dbReference type="Pfam" id="PF00515">
    <property type="entry name" value="TPR_1"/>
    <property type="match status" value="2"/>
</dbReference>
<feature type="domain" description="STI1" evidence="7">
    <location>
        <begin position="131"/>
        <end position="170"/>
    </location>
</feature>
<dbReference type="Pfam" id="PF13432">
    <property type="entry name" value="TPR_16"/>
    <property type="match status" value="1"/>
</dbReference>
<dbReference type="VEuPathDB" id="TriTrypDB:BSAL_57725"/>
<dbReference type="Pfam" id="PF17830">
    <property type="entry name" value="STI1-HOP_DP"/>
    <property type="match status" value="2"/>
</dbReference>
<dbReference type="SMART" id="SM00727">
    <property type="entry name" value="STI1"/>
    <property type="match status" value="2"/>
</dbReference>
<evidence type="ECO:0000259" key="7">
    <source>
        <dbReference type="SMART" id="SM00727"/>
    </source>
</evidence>
<dbReference type="OrthoDB" id="2423701at2759"/>
<dbReference type="InterPro" id="IPR011990">
    <property type="entry name" value="TPR-like_helical_dom_sf"/>
</dbReference>
<accession>A0A0S4IP08</accession>
<keyword evidence="9" id="KW-1185">Reference proteome</keyword>
<feature type="compositionally biased region" description="Pro residues" evidence="6">
    <location>
        <begin position="215"/>
        <end position="227"/>
    </location>
</feature>
<feature type="domain" description="STI1" evidence="7">
    <location>
        <begin position="517"/>
        <end position="556"/>
    </location>
</feature>
<dbReference type="Gene3D" id="1.10.260.100">
    <property type="match status" value="2"/>
</dbReference>
<dbReference type="EMBL" id="CYKH01000219">
    <property type="protein sequence ID" value="CUE96193.1"/>
    <property type="molecule type" value="Genomic_DNA"/>
</dbReference>
<proteinExistence type="predicted"/>
<dbReference type="InterPro" id="IPR006636">
    <property type="entry name" value="STI1_HS-bd"/>
</dbReference>
<keyword evidence="2" id="KW-0963">Cytoplasm</keyword>
<feature type="repeat" description="TPR" evidence="5">
    <location>
        <begin position="448"/>
        <end position="481"/>
    </location>
</feature>
<dbReference type="PROSITE" id="PS50005">
    <property type="entry name" value="TPR"/>
    <property type="match status" value="6"/>
</dbReference>
<dbReference type="FunFam" id="1.25.40.10:FF:000020">
    <property type="entry name" value="Stress-induced phosphoprotein 1"/>
    <property type="match status" value="1"/>
</dbReference>
<dbReference type="GO" id="GO:0051879">
    <property type="term" value="F:Hsp90 protein binding"/>
    <property type="evidence" value="ECO:0007669"/>
    <property type="project" value="TreeGrafter"/>
</dbReference>
<evidence type="ECO:0000256" key="5">
    <source>
        <dbReference type="PROSITE-ProRule" id="PRU00339"/>
    </source>
</evidence>
<dbReference type="AlphaFoldDB" id="A0A0S4IP08"/>
<dbReference type="InterPro" id="IPR019734">
    <property type="entry name" value="TPR_rpt"/>
</dbReference>
<dbReference type="Pfam" id="PF13181">
    <property type="entry name" value="TPR_8"/>
    <property type="match status" value="3"/>
</dbReference>
<keyword evidence="4 5" id="KW-0802">TPR repeat</keyword>
<dbReference type="SUPFAM" id="SSF48452">
    <property type="entry name" value="TPR-like"/>
    <property type="match status" value="3"/>
</dbReference>
<feature type="repeat" description="TPR" evidence="5">
    <location>
        <begin position="414"/>
        <end position="447"/>
    </location>
</feature>
<comment type="subcellular location">
    <subcellularLocation>
        <location evidence="1">Cytoplasm</location>
    </subcellularLocation>
</comment>
<gene>
    <name evidence="8" type="ORF">BSAL_57725</name>
</gene>